<reference evidence="1" key="4">
    <citation type="submission" date="2011-06" db="EMBL/GenBank/DDBJ databases">
        <authorList>
            <person name="Vereecke D.M."/>
        </authorList>
    </citation>
    <scope>NUCLEOTIDE SEQUENCE</scope>
    <source>
        <strain evidence="1">D188</strain>
        <plasmid evidence="1">pFiD188</plasmid>
    </source>
</reference>
<sequence length="245" mass="27168">MTSIVDSVLPVASVLEVVFDNGSLGGADWSNRAVVLEALPEPLVAGYPAEGAYVQISDGSGGIAASGWFSVDERNATETHASVAVVWREPLMAVEHTYKSWTGLVRTRDISPVTVSPGAAPAWFGEYVRPIHERAAVERTLQAVRESANTERANHREWVRRMSESACEWADENSLCSEFERFCEQWGLEGRERDFDVEVNVTVALTMTRSARSQEDADEAVDLDDVRQHLRDNFSYLDVNFTVGE</sequence>
<protein>
    <submittedName>
        <fullName evidence="1">Uncharacterized protein</fullName>
    </submittedName>
</protein>
<reference evidence="1" key="3">
    <citation type="journal article" date="2011" name="Annu. Rev. Phytopathol.">
        <title>A successful bacterial coup d'etat: how Rhodococcus fascians redirects plant development.</title>
        <authorList>
            <person name="Stes E."/>
            <person name="Vandeputte O.M."/>
            <person name="El Jaziri M."/>
            <person name="Holsters M."/>
            <person name="Vereecke D."/>
        </authorList>
    </citation>
    <scope>NUCLEOTIDE SEQUENCE</scope>
    <source>
        <strain evidence="1">D188</strain>
        <plasmid evidence="1">pFiD188</plasmid>
    </source>
</reference>
<reference evidence="1" key="2">
    <citation type="journal article" date="2010" name="Mol. Plant Microbe Interact.">
        <title>Rhodococcus fascians impacts plant development through the dynamic fas-mediated production of a cytokinin mix.</title>
        <authorList>
            <person name="Pertry I."/>
            <person name="Vaclavikova K."/>
            <person name="Gemrotova M."/>
            <person name="Spichal L."/>
            <person name="Galuszka P."/>
            <person name="Depuydt S."/>
            <person name="Temmerman W."/>
            <person name="Stes E."/>
            <person name="De Keyser A."/>
            <person name="Riefler M."/>
            <person name="Biondi S."/>
            <person name="Novak O."/>
            <person name="Schmulling T."/>
            <person name="Strnad M."/>
            <person name="Tarkowski P."/>
            <person name="Holsters M."/>
            <person name="Vereecke D."/>
        </authorList>
    </citation>
    <scope>NUCLEOTIDE SEQUENCE</scope>
    <source>
        <strain evidence="1">D188</strain>
        <plasmid evidence="1">pFiD188</plasmid>
    </source>
</reference>
<dbReference type="RefSeq" id="WP_015586238.1">
    <property type="nucleotide sequence ID" value="NC_021080.1"/>
</dbReference>
<keyword evidence="1" id="KW-0614">Plasmid</keyword>
<reference evidence="1" key="5">
    <citation type="journal article" date="2012" name="Mol. Plant Microbe Interact.">
        <title>pFiD188, the linear virulence plasmid of Rhodococcus fascians D188.</title>
        <authorList>
            <person name="Francis I."/>
            <person name="De Keyser A."/>
            <person name="De Backer P."/>
            <person name="Simon-Mateo C."/>
            <person name="Kalkus J."/>
            <person name="Pertry I."/>
            <person name="Ardiles-Diaz W."/>
            <person name="De Rycke R."/>
            <person name="Vandeputte O.M."/>
            <person name="El Jaziri M."/>
            <person name="Holsters M."/>
            <person name="Vereecke D."/>
        </authorList>
    </citation>
    <scope>NUCLEOTIDE SEQUENCE</scope>
    <source>
        <strain evidence="1">D188</strain>
        <plasmid evidence="1">pFiD188</plasmid>
    </source>
</reference>
<gene>
    <name evidence="1" type="ORF">pFi_184</name>
</gene>
<organism evidence="1">
    <name type="scientific">Rhodococcoides fascians D188</name>
    <dbReference type="NCBI Taxonomy" id="1051973"/>
    <lineage>
        <taxon>Bacteria</taxon>
        <taxon>Bacillati</taxon>
        <taxon>Actinomycetota</taxon>
        <taxon>Actinomycetes</taxon>
        <taxon>Mycobacteriales</taxon>
        <taxon>Nocardiaceae</taxon>
        <taxon>Rhodococcoides</taxon>
    </lineage>
</organism>
<proteinExistence type="predicted"/>
<reference evidence="1" key="1">
    <citation type="journal article" date="2009" name="Proc. Natl. Acad. Sci. U.S.A.">
        <title>Identification of Rhodococcus fascians cytokinins and their modus operandi to reshape the plant.</title>
        <authorList>
            <person name="Pertry I."/>
            <person name="Vaclavikova K."/>
            <person name="Depuydt S."/>
            <person name="Galuszka P."/>
            <person name="Spichal L."/>
            <person name="Temmerman W."/>
            <person name="Stes E."/>
            <person name="Schmulling T."/>
            <person name="Kakimoto T."/>
            <person name="Van Montagu M.C."/>
            <person name="Strnad M."/>
            <person name="Holsters M."/>
            <person name="Tarkowski P."/>
            <person name="Vereecke D."/>
        </authorList>
    </citation>
    <scope>NUCLEOTIDE SEQUENCE</scope>
    <source>
        <strain evidence="1">D188</strain>
        <plasmid evidence="1">pFiD188</plasmid>
    </source>
</reference>
<name>G8JZ49_RHOFA</name>
<evidence type="ECO:0000313" key="1">
    <source>
        <dbReference type="EMBL" id="AET25320.1"/>
    </source>
</evidence>
<dbReference type="AlphaFoldDB" id="G8JZ49"/>
<dbReference type="EMBL" id="JN093097">
    <property type="protein sequence ID" value="AET25320.1"/>
    <property type="molecule type" value="Genomic_DNA"/>
</dbReference>
<accession>G8JZ49</accession>
<geneLocation type="plasmid" evidence="1">
    <name>pFiD188</name>
</geneLocation>